<protein>
    <recommendedName>
        <fullName evidence="5 7">Prefoldin subunit alpha</fullName>
    </recommendedName>
    <alternativeName>
        <fullName evidence="6 7">GimC subunit alpha</fullName>
    </alternativeName>
</protein>
<name>A0A075GMM1_9EURY</name>
<evidence type="ECO:0000256" key="8">
    <source>
        <dbReference type="SAM" id="Coils"/>
    </source>
</evidence>
<dbReference type="InterPro" id="IPR009053">
    <property type="entry name" value="Prefoldin"/>
</dbReference>
<dbReference type="SUPFAM" id="SSF46579">
    <property type="entry name" value="Prefoldin"/>
    <property type="match status" value="1"/>
</dbReference>
<gene>
    <name evidence="7" type="primary">pfdA</name>
</gene>
<accession>A0A075GMM1</accession>
<keyword evidence="7" id="KW-0963">Cytoplasm</keyword>
<dbReference type="CDD" id="cd23160">
    <property type="entry name" value="Prefoldin_alpha_GimC"/>
    <property type="match status" value="1"/>
</dbReference>
<evidence type="ECO:0000256" key="5">
    <source>
        <dbReference type="ARBA" id="ARBA00044156"/>
    </source>
</evidence>
<comment type="similarity">
    <text evidence="1">Belongs to the prefoldin subunit alpha family.</text>
</comment>
<dbReference type="InterPro" id="IPR011599">
    <property type="entry name" value="PFD_alpha_archaea"/>
</dbReference>
<dbReference type="InterPro" id="IPR004127">
    <property type="entry name" value="Prefoldin_subunit_alpha"/>
</dbReference>
<comment type="subcellular location">
    <subcellularLocation>
        <location evidence="7">Cytoplasm</location>
    </subcellularLocation>
</comment>
<evidence type="ECO:0000256" key="6">
    <source>
        <dbReference type="ARBA" id="ARBA00044231"/>
    </source>
</evidence>
<comment type="function">
    <text evidence="4 7">Molecular chaperone capable of stabilizing a range of proteins. Seems to fulfill an ATP-independent, HSP70-like function in archaeal de novo protein folding.</text>
</comment>
<proteinExistence type="inferred from homology"/>
<dbReference type="PANTHER" id="PTHR12674">
    <property type="entry name" value="PREFOLDIN SUBUNIT 5"/>
    <property type="match status" value="1"/>
</dbReference>
<evidence type="ECO:0000256" key="7">
    <source>
        <dbReference type="HAMAP-Rule" id="MF_00308"/>
    </source>
</evidence>
<organism evidence="9">
    <name type="scientific">uncultured marine group II/III euryarchaeote KM3_161_F10</name>
    <dbReference type="NCBI Taxonomy" id="1457915"/>
    <lineage>
        <taxon>Archaea</taxon>
        <taxon>Methanobacteriati</taxon>
        <taxon>Methanobacteriota</taxon>
        <taxon>environmental samples</taxon>
    </lineage>
</organism>
<dbReference type="AlphaFoldDB" id="A0A075GMM1"/>
<dbReference type="GO" id="GO:0016272">
    <property type="term" value="C:prefoldin complex"/>
    <property type="evidence" value="ECO:0007669"/>
    <property type="project" value="UniProtKB-UniRule"/>
</dbReference>
<dbReference type="GO" id="GO:0005737">
    <property type="term" value="C:cytoplasm"/>
    <property type="evidence" value="ECO:0007669"/>
    <property type="project" value="UniProtKB-SubCell"/>
</dbReference>
<evidence type="ECO:0000313" key="9">
    <source>
        <dbReference type="EMBL" id="AIF03177.1"/>
    </source>
</evidence>
<evidence type="ECO:0000256" key="2">
    <source>
        <dbReference type="ARBA" id="ARBA00011716"/>
    </source>
</evidence>
<dbReference type="NCBIfam" id="TIGR00293">
    <property type="entry name" value="prefoldin subunit alpha"/>
    <property type="match status" value="1"/>
</dbReference>
<dbReference type="HAMAP" id="MF_00308">
    <property type="entry name" value="PfdA"/>
    <property type="match status" value="1"/>
</dbReference>
<keyword evidence="8" id="KW-0175">Coiled coil</keyword>
<feature type="coiled-coil region" evidence="8">
    <location>
        <begin position="89"/>
        <end position="144"/>
    </location>
</feature>
<comment type="similarity">
    <text evidence="7">Belongs to the prefoldin alpha subunit family.</text>
</comment>
<keyword evidence="3 7" id="KW-0143">Chaperone</keyword>
<comment type="subunit">
    <text evidence="2 7">Heterohexamer of two alpha and four beta subunits.</text>
</comment>
<reference evidence="9" key="1">
    <citation type="journal article" date="2014" name="Genome Biol. Evol.">
        <title>Pangenome evidence for extensive interdomain horizontal transfer affecting lineage core and shell genes in uncultured planktonic thaumarchaeota and euryarchaeota.</title>
        <authorList>
            <person name="Deschamps P."/>
            <person name="Zivanovic Y."/>
            <person name="Moreira D."/>
            <person name="Rodriguez-Valera F."/>
            <person name="Lopez-Garcia P."/>
        </authorList>
    </citation>
    <scope>NUCLEOTIDE SEQUENCE</scope>
</reference>
<sequence>MSEDEAELKQLVDTLAQVEQQVRAWEAQLETLAAVRAEIWQARTTLDGLQEEPEGREMLVPVGYNTSLFASLGSKERVLTGLGSRVYMEAPLEEALERLQSRLDEVEKATRDYRESLAQLQQQHAQLRERAEALYAQAEAAKEVGSDFLLPGGR</sequence>
<evidence type="ECO:0000256" key="3">
    <source>
        <dbReference type="ARBA" id="ARBA00023186"/>
    </source>
</evidence>
<dbReference type="Gene3D" id="1.10.287.370">
    <property type="match status" value="1"/>
</dbReference>
<evidence type="ECO:0000256" key="4">
    <source>
        <dbReference type="ARBA" id="ARBA00025077"/>
    </source>
</evidence>
<dbReference type="GO" id="GO:0006457">
    <property type="term" value="P:protein folding"/>
    <property type="evidence" value="ECO:0007669"/>
    <property type="project" value="UniProtKB-UniRule"/>
</dbReference>
<dbReference type="EMBL" id="KF900672">
    <property type="protein sequence ID" value="AIF03177.1"/>
    <property type="molecule type" value="Genomic_DNA"/>
</dbReference>
<dbReference type="PANTHER" id="PTHR12674:SF2">
    <property type="entry name" value="PREFOLDIN SUBUNIT 5"/>
    <property type="match status" value="1"/>
</dbReference>
<feature type="coiled-coil region" evidence="8">
    <location>
        <begin position="1"/>
        <end position="52"/>
    </location>
</feature>
<dbReference type="Pfam" id="PF02996">
    <property type="entry name" value="Prefoldin"/>
    <property type="match status" value="1"/>
</dbReference>
<dbReference type="GO" id="GO:0051082">
    <property type="term" value="F:unfolded protein binding"/>
    <property type="evidence" value="ECO:0007669"/>
    <property type="project" value="UniProtKB-UniRule"/>
</dbReference>
<evidence type="ECO:0000256" key="1">
    <source>
        <dbReference type="ARBA" id="ARBA00010048"/>
    </source>
</evidence>